<evidence type="ECO:0000256" key="1">
    <source>
        <dbReference type="ARBA" id="ARBA00022679"/>
    </source>
</evidence>
<keyword evidence="5" id="KW-1185">Reference proteome</keyword>
<evidence type="ECO:0000259" key="3">
    <source>
        <dbReference type="PROSITE" id="PS51480"/>
    </source>
</evidence>
<dbReference type="RefSeq" id="WP_232650479.1">
    <property type="nucleotide sequence ID" value="NZ_JAJSBI010000010.1"/>
</dbReference>
<dbReference type="InterPro" id="IPR012737">
    <property type="entry name" value="DhaK_L_YcgS"/>
</dbReference>
<dbReference type="NCBIfam" id="TIGR02365">
    <property type="entry name" value="dha_L_ycgS"/>
    <property type="match status" value="1"/>
</dbReference>
<feature type="domain" description="DhaL" evidence="3">
    <location>
        <begin position="4"/>
        <end position="203"/>
    </location>
</feature>
<dbReference type="EMBL" id="JAJSBI010000010">
    <property type="protein sequence ID" value="MCD9876066.1"/>
    <property type="molecule type" value="Genomic_DNA"/>
</dbReference>
<sequence>MDTDLARTWVQAIAAAVDQHKDHLTQLDSAIGDADHGTNMHRGFSAAVTALADYEPGTVGAVLVKTGTTLISTVGGASGPLYGGAFRAIGKALDTTTADAPQVAAALAAGLASIEKLGAAAPGDKTMIDAYAPALAAFRQQADAGADLGAAAVAAADAAEEGMRATAPMQARKGRASYLGARSIGHQDPGATSTALVFRALAETLGSRAESLGAR</sequence>
<dbReference type="Proteomes" id="UP001108029">
    <property type="component" value="Unassembled WGS sequence"/>
</dbReference>
<protein>
    <submittedName>
        <fullName evidence="4">Dihydroxyacetone kinase subunit L</fullName>
    </submittedName>
</protein>
<dbReference type="Gene3D" id="1.25.40.340">
    <property type="match status" value="1"/>
</dbReference>
<dbReference type="PROSITE" id="PS51480">
    <property type="entry name" value="DHAL"/>
    <property type="match status" value="1"/>
</dbReference>
<keyword evidence="2 4" id="KW-0418">Kinase</keyword>
<dbReference type="InterPro" id="IPR004007">
    <property type="entry name" value="DhaL_dom"/>
</dbReference>
<dbReference type="AlphaFoldDB" id="A0A9Q3VRV6"/>
<evidence type="ECO:0000256" key="2">
    <source>
        <dbReference type="ARBA" id="ARBA00022777"/>
    </source>
</evidence>
<dbReference type="Pfam" id="PF02734">
    <property type="entry name" value="Dak2"/>
    <property type="match status" value="1"/>
</dbReference>
<dbReference type="InterPro" id="IPR036117">
    <property type="entry name" value="DhaL_dom_sf"/>
</dbReference>
<evidence type="ECO:0000313" key="4">
    <source>
        <dbReference type="EMBL" id="MCD9876066.1"/>
    </source>
</evidence>
<dbReference type="PANTHER" id="PTHR28629">
    <property type="entry name" value="TRIOKINASE/FMN CYCLASE"/>
    <property type="match status" value="1"/>
</dbReference>
<evidence type="ECO:0000313" key="5">
    <source>
        <dbReference type="Proteomes" id="UP001108029"/>
    </source>
</evidence>
<accession>A0A9Q3VRV6</accession>
<reference evidence="4" key="1">
    <citation type="submission" date="2021-12" db="EMBL/GenBank/DDBJ databases">
        <authorList>
            <person name="Lee J.-H."/>
            <person name="Kim S.-B."/>
        </authorList>
    </citation>
    <scope>NUCLEOTIDE SEQUENCE</scope>
    <source>
        <strain evidence="4">NR30</strain>
    </source>
</reference>
<dbReference type="GO" id="GO:0019563">
    <property type="term" value="P:glycerol catabolic process"/>
    <property type="evidence" value="ECO:0007669"/>
    <property type="project" value="TreeGrafter"/>
</dbReference>
<dbReference type="InterPro" id="IPR050861">
    <property type="entry name" value="Dihydroxyacetone_Kinase"/>
</dbReference>
<name>A0A9Q3VRV6_9ACTN</name>
<dbReference type="GO" id="GO:0005829">
    <property type="term" value="C:cytosol"/>
    <property type="evidence" value="ECO:0007669"/>
    <property type="project" value="TreeGrafter"/>
</dbReference>
<dbReference type="FunFam" id="1.25.40.340:FF:000002">
    <property type="entry name" value="Dihydroxyacetone kinase, L subunit"/>
    <property type="match status" value="1"/>
</dbReference>
<keyword evidence="1" id="KW-0808">Transferase</keyword>
<comment type="caution">
    <text evidence="4">The sequence shown here is derived from an EMBL/GenBank/DDBJ whole genome shotgun (WGS) entry which is preliminary data.</text>
</comment>
<dbReference type="GO" id="GO:0004371">
    <property type="term" value="F:glycerone kinase activity"/>
    <property type="evidence" value="ECO:0007669"/>
    <property type="project" value="InterPro"/>
</dbReference>
<proteinExistence type="predicted"/>
<dbReference type="SMART" id="SM01120">
    <property type="entry name" value="Dak2"/>
    <property type="match status" value="1"/>
</dbReference>
<dbReference type="SUPFAM" id="SSF101473">
    <property type="entry name" value="DhaL-like"/>
    <property type="match status" value="1"/>
</dbReference>
<dbReference type="PANTHER" id="PTHR28629:SF4">
    <property type="entry name" value="TRIOKINASE_FMN CYCLASE"/>
    <property type="match status" value="1"/>
</dbReference>
<organism evidence="4 5">
    <name type="scientific">Streptomyces guryensis</name>
    <dbReference type="NCBI Taxonomy" id="2886947"/>
    <lineage>
        <taxon>Bacteria</taxon>
        <taxon>Bacillati</taxon>
        <taxon>Actinomycetota</taxon>
        <taxon>Actinomycetes</taxon>
        <taxon>Kitasatosporales</taxon>
        <taxon>Streptomycetaceae</taxon>
        <taxon>Streptomyces</taxon>
    </lineage>
</organism>
<gene>
    <name evidence="4" type="primary">dhaL</name>
    <name evidence="4" type="ORF">LJ657_20885</name>
</gene>